<feature type="coiled-coil region" evidence="5">
    <location>
        <begin position="53"/>
        <end position="80"/>
    </location>
</feature>
<evidence type="ECO:0000256" key="6">
    <source>
        <dbReference type="SAM" id="Phobius"/>
    </source>
</evidence>
<dbReference type="Proteomes" id="UP000509742">
    <property type="component" value="Chromosome"/>
</dbReference>
<evidence type="ECO:0000313" key="10">
    <source>
        <dbReference type="Proteomes" id="UP000317935"/>
    </source>
</evidence>
<keyword evidence="3 6" id="KW-1133">Transmembrane helix</keyword>
<comment type="subcellular location">
    <subcellularLocation>
        <location evidence="1">Membrane</location>
    </subcellularLocation>
</comment>
<dbReference type="Proteomes" id="UP000317935">
    <property type="component" value="Chromosome"/>
</dbReference>
<dbReference type="InterPro" id="IPR010920">
    <property type="entry name" value="LSM_dom_sf"/>
</dbReference>
<evidence type="ECO:0000256" key="3">
    <source>
        <dbReference type="ARBA" id="ARBA00022989"/>
    </source>
</evidence>
<sequence>MRGARYLVILLCTGLLLASETGQELQMKLNKIEKNLESQDSIWLQKFKNFENYGKISLEIQRIKERLKNLKADTLEASALNHSLKTLQHQEKLLESYKTNPFKELVEKPAITNIPNITSPLAIVTGLSFIKTMRAKLITMQQHQKILKQIIIALNQKIEILTKLQTMQPKQWDVAIYQERVKKIEFESAQDLLKASLDAYAKDMEENTQNIKSQIRDQVFKLLYVLLIACSSIVLAWILKHLSHKYLYSDERAYTINKAINFINANVVVLIFLFAYLENVSYLVTMLGFVGAGFAIAMRDLFMSMLGWFSIVLKGSLHVGDRIKVAKDGMVYIGDVLDISMLYITLFEDVTLTTYLKNNGRAGRIIFIPNNYVFTGLVSNYSHLGLKTVWDSVDFFLTFDSNHQRAMDIALKIATTHSQPYSEIAQTQFSKMRTKYALRTIEVAPKVYTMTEKDGMRLYVSYLTNAYATLSLRSKISTDVVQAFLKTRDVFLSTALKEIQEKQESSL</sequence>
<dbReference type="RefSeq" id="WP_040499107.1">
    <property type="nucleotide sequence ID" value="NZ_AP019774.1"/>
</dbReference>
<dbReference type="Gene3D" id="2.30.30.60">
    <property type="match status" value="1"/>
</dbReference>
<dbReference type="GO" id="GO:0008381">
    <property type="term" value="F:mechanosensitive monoatomic ion channel activity"/>
    <property type="evidence" value="ECO:0007669"/>
    <property type="project" value="UniProtKB-ARBA"/>
</dbReference>
<reference evidence="9 10" key="1">
    <citation type="submission" date="2019-06" db="EMBL/GenBank/DDBJ databases">
        <title>Complete genome sequence of Helicobacter suis SNTW101c.</title>
        <authorList>
            <person name="Rimbara E."/>
            <person name="Suzuki M."/>
            <person name="Matsui H."/>
            <person name="Nakamura M."/>
            <person name="Mori S."/>
            <person name="Shibayama K."/>
        </authorList>
    </citation>
    <scope>NUCLEOTIDE SEQUENCE [LARGE SCALE GENOMIC DNA]</scope>
    <source>
        <strain evidence="9 10">SNTW101c</strain>
    </source>
</reference>
<dbReference type="EMBL" id="AP019774">
    <property type="protein sequence ID" value="BCD70559.1"/>
    <property type="molecule type" value="Genomic_DNA"/>
</dbReference>
<evidence type="ECO:0000256" key="5">
    <source>
        <dbReference type="SAM" id="Coils"/>
    </source>
</evidence>
<feature type="transmembrane region" description="Helical" evidence="6">
    <location>
        <begin position="219"/>
        <end position="239"/>
    </location>
</feature>
<dbReference type="InterPro" id="IPR023408">
    <property type="entry name" value="MscS_beta-dom_sf"/>
</dbReference>
<dbReference type="PANTHER" id="PTHR30566:SF5">
    <property type="entry name" value="MECHANOSENSITIVE ION CHANNEL PROTEIN 1, MITOCHONDRIAL-RELATED"/>
    <property type="match status" value="1"/>
</dbReference>
<evidence type="ECO:0000313" key="9">
    <source>
        <dbReference type="EMBL" id="BCD70559.1"/>
    </source>
</evidence>
<keyword evidence="4 6" id="KW-0472">Membrane</keyword>
<organism evidence="9 10">
    <name type="scientific">Helicobacter suis</name>
    <dbReference type="NCBI Taxonomy" id="104628"/>
    <lineage>
        <taxon>Bacteria</taxon>
        <taxon>Pseudomonadati</taxon>
        <taxon>Campylobacterota</taxon>
        <taxon>Epsilonproteobacteria</taxon>
        <taxon>Campylobacterales</taxon>
        <taxon>Helicobacteraceae</taxon>
        <taxon>Helicobacter</taxon>
    </lineage>
</organism>
<evidence type="ECO:0000256" key="2">
    <source>
        <dbReference type="ARBA" id="ARBA00022692"/>
    </source>
</evidence>
<dbReference type="EMBL" id="AP023036">
    <property type="protein sequence ID" value="BCD46222.1"/>
    <property type="molecule type" value="Genomic_DNA"/>
</dbReference>
<dbReference type="Pfam" id="PF00924">
    <property type="entry name" value="MS_channel_2nd"/>
    <property type="match status" value="1"/>
</dbReference>
<proteinExistence type="predicted"/>
<evidence type="ECO:0000313" key="8">
    <source>
        <dbReference type="EMBL" id="BCD46222.1"/>
    </source>
</evidence>
<dbReference type="GO" id="GO:0016020">
    <property type="term" value="C:membrane"/>
    <property type="evidence" value="ECO:0007669"/>
    <property type="project" value="UniProtKB-SubCell"/>
</dbReference>
<evidence type="ECO:0000256" key="1">
    <source>
        <dbReference type="ARBA" id="ARBA00004370"/>
    </source>
</evidence>
<dbReference type="SUPFAM" id="SSF50182">
    <property type="entry name" value="Sm-like ribonucleoproteins"/>
    <property type="match status" value="1"/>
</dbReference>
<feature type="transmembrane region" description="Helical" evidence="6">
    <location>
        <begin position="283"/>
        <end position="302"/>
    </location>
</feature>
<feature type="domain" description="Mechanosensitive ion channel MscS" evidence="7">
    <location>
        <begin position="300"/>
        <end position="383"/>
    </location>
</feature>
<accession>A0A6J4CYK1</accession>
<gene>
    <name evidence="8" type="ORF">NHP190020_12610</name>
    <name evidence="9" type="ORF">SNTW_12040</name>
</gene>
<reference evidence="8 11" key="2">
    <citation type="submission" date="2020-04" db="EMBL/GenBank/DDBJ databases">
        <title>Genomic analysis of gastric non-Helicobacter pylori Helicobacters isolated in Japan.</title>
        <authorList>
            <person name="Suzuki M."/>
            <person name="Rimbara E."/>
        </authorList>
    </citation>
    <scope>NUCLEOTIDE SEQUENCE [LARGE SCALE GENOMIC DNA]</scope>
    <source>
        <strain evidence="8 11">NHP19-0020</strain>
    </source>
</reference>
<keyword evidence="11" id="KW-1185">Reference proteome</keyword>
<dbReference type="AlphaFoldDB" id="A0A6J4CYK1"/>
<dbReference type="GeneID" id="56928420"/>
<keyword evidence="2 6" id="KW-0812">Transmembrane</keyword>
<keyword evidence="5" id="KW-0175">Coiled coil</keyword>
<protein>
    <submittedName>
        <fullName evidence="9">Mechanosensitive ion channel membrane protein</fullName>
    </submittedName>
</protein>
<evidence type="ECO:0000256" key="4">
    <source>
        <dbReference type="ARBA" id="ARBA00023136"/>
    </source>
</evidence>
<evidence type="ECO:0000259" key="7">
    <source>
        <dbReference type="Pfam" id="PF00924"/>
    </source>
</evidence>
<dbReference type="PANTHER" id="PTHR30566">
    <property type="entry name" value="YNAI-RELATED MECHANOSENSITIVE ION CHANNEL"/>
    <property type="match status" value="1"/>
</dbReference>
<feature type="transmembrane region" description="Helical" evidence="6">
    <location>
        <begin position="259"/>
        <end position="277"/>
    </location>
</feature>
<evidence type="ECO:0000313" key="11">
    <source>
        <dbReference type="Proteomes" id="UP000509742"/>
    </source>
</evidence>
<dbReference type="InterPro" id="IPR006685">
    <property type="entry name" value="MscS_channel_2nd"/>
</dbReference>
<name>A0A6J4CYK1_9HELI</name>